<dbReference type="PANTHER" id="PTHR46401">
    <property type="entry name" value="GLYCOSYLTRANSFERASE WBBK-RELATED"/>
    <property type="match status" value="1"/>
</dbReference>
<accession>A0A2S3ZM11</accession>
<dbReference type="GO" id="GO:0009103">
    <property type="term" value="P:lipopolysaccharide biosynthetic process"/>
    <property type="evidence" value="ECO:0007669"/>
    <property type="project" value="TreeGrafter"/>
</dbReference>
<evidence type="ECO:0000259" key="4">
    <source>
        <dbReference type="Pfam" id="PF13439"/>
    </source>
</evidence>
<dbReference type="Pfam" id="PF13439">
    <property type="entry name" value="Glyco_transf_4"/>
    <property type="match status" value="1"/>
</dbReference>
<dbReference type="CDD" id="cd03809">
    <property type="entry name" value="GT4_MtfB-like"/>
    <property type="match status" value="1"/>
</dbReference>
<dbReference type="InterPro" id="IPR028098">
    <property type="entry name" value="Glyco_trans_4-like_N"/>
</dbReference>
<evidence type="ECO:0000313" key="6">
    <source>
        <dbReference type="Proteomes" id="UP000237104"/>
    </source>
</evidence>
<protein>
    <submittedName>
        <fullName evidence="5">Uncharacterized protein</fullName>
    </submittedName>
</protein>
<sequence length="368" mass="39729">MTGAADGSPLRVAVSMLTLVRGGMGGSETYARALTEQLGSTDEVRAEAFVPESAAGFTTGIPEHAISKLRVGPSTRERLASMAVIAGRASSIRRQMASNDVVHYPFTVPAPRPNPSQASVQSLLDVQHLDLPHLFSRAELAYRSRFYEGFARRADAVVTISHFAKTRMVESLGLDPERIHVAHLGVDTEKYTPNFGSRENFVLYPARGWPHKNHARLIDAIGIARKSIPDLTLVLTGGGLDDLGSLPDWVDRRGLVEQSELYNLYRTAGALVFPSLYEGFGLPPLEAMASGCPVAASNAGSIPEIVGDAAVTFDPKDPDDIAAGIIAAIERRAELTQAGLVQVQKFTWSNCRDVHVQAYRAAVKEKQS</sequence>
<dbReference type="SUPFAM" id="SSF53756">
    <property type="entry name" value="UDP-Glycosyltransferase/glycogen phosphorylase"/>
    <property type="match status" value="1"/>
</dbReference>
<dbReference type="AlphaFoldDB" id="A0A2S3ZM11"/>
<name>A0A2S3ZM11_9MICO</name>
<dbReference type="Pfam" id="PF00534">
    <property type="entry name" value="Glycos_transf_1"/>
    <property type="match status" value="1"/>
</dbReference>
<dbReference type="Proteomes" id="UP000237104">
    <property type="component" value="Unassembled WGS sequence"/>
</dbReference>
<dbReference type="Gene3D" id="3.40.50.2000">
    <property type="entry name" value="Glycogen Phosphorylase B"/>
    <property type="match status" value="2"/>
</dbReference>
<dbReference type="GO" id="GO:0016757">
    <property type="term" value="F:glycosyltransferase activity"/>
    <property type="evidence" value="ECO:0007669"/>
    <property type="project" value="UniProtKB-KW"/>
</dbReference>
<dbReference type="OrthoDB" id="9810929at2"/>
<feature type="domain" description="Glycosyltransferase subfamily 4-like N-terminal" evidence="4">
    <location>
        <begin position="24"/>
        <end position="190"/>
    </location>
</feature>
<organism evidence="5 6">
    <name type="scientific">Cryobacterium zongtaii</name>
    <dbReference type="NCBI Taxonomy" id="1259217"/>
    <lineage>
        <taxon>Bacteria</taxon>
        <taxon>Bacillati</taxon>
        <taxon>Actinomycetota</taxon>
        <taxon>Actinomycetes</taxon>
        <taxon>Micrococcales</taxon>
        <taxon>Microbacteriaceae</taxon>
        <taxon>Cryobacterium</taxon>
    </lineage>
</organism>
<keyword evidence="1" id="KW-0328">Glycosyltransferase</keyword>
<dbReference type="PANTHER" id="PTHR46401:SF2">
    <property type="entry name" value="GLYCOSYLTRANSFERASE WBBK-RELATED"/>
    <property type="match status" value="1"/>
</dbReference>
<dbReference type="InterPro" id="IPR001296">
    <property type="entry name" value="Glyco_trans_1"/>
</dbReference>
<dbReference type="EMBL" id="PPXF01000019">
    <property type="protein sequence ID" value="POH69711.1"/>
    <property type="molecule type" value="Genomic_DNA"/>
</dbReference>
<evidence type="ECO:0000256" key="2">
    <source>
        <dbReference type="ARBA" id="ARBA00022679"/>
    </source>
</evidence>
<gene>
    <name evidence="5" type="ORF">C3B59_05025</name>
</gene>
<evidence type="ECO:0000256" key="1">
    <source>
        <dbReference type="ARBA" id="ARBA00022676"/>
    </source>
</evidence>
<reference evidence="5 6" key="1">
    <citation type="submission" date="2018-01" db="EMBL/GenBank/DDBJ databases">
        <title>Cryobacterium sp. nov., from glaciers in China.</title>
        <authorList>
            <person name="Liu Q."/>
            <person name="Xin Y.-H."/>
        </authorList>
    </citation>
    <scope>NUCLEOTIDE SEQUENCE [LARGE SCALE GENOMIC DNA]</scope>
    <source>
        <strain evidence="5 6">TMB1-8</strain>
    </source>
</reference>
<evidence type="ECO:0000259" key="3">
    <source>
        <dbReference type="Pfam" id="PF00534"/>
    </source>
</evidence>
<keyword evidence="2" id="KW-0808">Transferase</keyword>
<comment type="caution">
    <text evidence="5">The sequence shown here is derived from an EMBL/GenBank/DDBJ whole genome shotgun (WGS) entry which is preliminary data.</text>
</comment>
<evidence type="ECO:0000313" key="5">
    <source>
        <dbReference type="EMBL" id="POH69711.1"/>
    </source>
</evidence>
<dbReference type="RefSeq" id="WP_133163723.1">
    <property type="nucleotide sequence ID" value="NZ_PPXF01000019.1"/>
</dbReference>
<proteinExistence type="predicted"/>
<feature type="domain" description="Glycosyl transferase family 1" evidence="3">
    <location>
        <begin position="194"/>
        <end position="332"/>
    </location>
</feature>